<sequence length="391" mass="44219">MGFQEQNLFDYAFALQDDKSEHHQVLMSDKAIEMNREQSEPSQVQLSATFYPFDKSSSTDTLPQLSPTPSSNDLPVQETRPESASMIHLPIAIPQTSNLFGVKHLSPFARCYPPALQSIQNPISQEIFVDFLDGLNGVFVAHPGMLAIGSSPMMSFLRVRKYMQKTNQELFRPSGLKAKIVSTKRMINSIRLRTTNGRDRLVLCELDERCEENPQDRRLRSLDGYVSPLSFDVPSQALPTNSVGKALNTSTSFIDRIQTKLLSNSRRKISNNNIDFCDQNDARILDLEKAISGCQSKLDRKLLDLDLDTMSAKEHIEIHDLRTHLTELKVEMALEKQVRENCLEKTRIAHTKTFAAIDEEDNKLTNRILWLVIIEDVKISTGPGRSSKEIA</sequence>
<name>A0A4S9LBS4_AURPU</name>
<gene>
    <name evidence="2" type="ORF">D6D01_04574</name>
</gene>
<comment type="caution">
    <text evidence="2">The sequence shown here is derived from an EMBL/GenBank/DDBJ whole genome shotgun (WGS) entry which is preliminary data.</text>
</comment>
<organism evidence="2 3">
    <name type="scientific">Aureobasidium pullulans</name>
    <name type="common">Black yeast</name>
    <name type="synonym">Pullularia pullulans</name>
    <dbReference type="NCBI Taxonomy" id="5580"/>
    <lineage>
        <taxon>Eukaryota</taxon>
        <taxon>Fungi</taxon>
        <taxon>Dikarya</taxon>
        <taxon>Ascomycota</taxon>
        <taxon>Pezizomycotina</taxon>
        <taxon>Dothideomycetes</taxon>
        <taxon>Dothideomycetidae</taxon>
        <taxon>Dothideales</taxon>
        <taxon>Saccotheciaceae</taxon>
        <taxon>Aureobasidium</taxon>
    </lineage>
</organism>
<feature type="compositionally biased region" description="Polar residues" evidence="1">
    <location>
        <begin position="55"/>
        <end position="74"/>
    </location>
</feature>
<dbReference type="Proteomes" id="UP000306584">
    <property type="component" value="Unassembled WGS sequence"/>
</dbReference>
<dbReference type="InterPro" id="IPR053221">
    <property type="entry name" value="Burnettramic_acid_biosynth"/>
</dbReference>
<dbReference type="PANTHER" id="PTHR38887:SF1">
    <property type="entry name" value="RAS MODIFICATION PROTEIN ERF4"/>
    <property type="match status" value="1"/>
</dbReference>
<evidence type="ECO:0000313" key="2">
    <source>
        <dbReference type="EMBL" id="THY26085.1"/>
    </source>
</evidence>
<feature type="region of interest" description="Disordered" evidence="1">
    <location>
        <begin position="55"/>
        <end position="81"/>
    </location>
</feature>
<reference evidence="2 3" key="1">
    <citation type="submission" date="2018-10" db="EMBL/GenBank/DDBJ databases">
        <title>Fifty Aureobasidium pullulans genomes reveal a recombining polyextremotolerant generalist.</title>
        <authorList>
            <person name="Gostincar C."/>
            <person name="Turk M."/>
            <person name="Zajc J."/>
            <person name="Gunde-Cimerman N."/>
        </authorList>
    </citation>
    <scope>NUCLEOTIDE SEQUENCE [LARGE SCALE GENOMIC DNA]</scope>
    <source>
        <strain evidence="2 3">EXF-6604</strain>
    </source>
</reference>
<evidence type="ECO:0000256" key="1">
    <source>
        <dbReference type="SAM" id="MobiDB-lite"/>
    </source>
</evidence>
<evidence type="ECO:0000313" key="3">
    <source>
        <dbReference type="Proteomes" id="UP000306584"/>
    </source>
</evidence>
<accession>A0A4S9LBS4</accession>
<dbReference type="AlphaFoldDB" id="A0A4S9LBS4"/>
<proteinExistence type="predicted"/>
<dbReference type="EMBL" id="QZBD01000153">
    <property type="protein sequence ID" value="THY26085.1"/>
    <property type="molecule type" value="Genomic_DNA"/>
</dbReference>
<dbReference type="PANTHER" id="PTHR38887">
    <property type="entry name" value="CHROMOSOME 21, WHOLE GENOME SHOTGUN SEQUENCE"/>
    <property type="match status" value="1"/>
</dbReference>
<protein>
    <submittedName>
        <fullName evidence="2">Uncharacterized protein</fullName>
    </submittedName>
</protein>